<dbReference type="KEGG" id="nfn:NFRAN_0330"/>
<evidence type="ECO:0000313" key="1">
    <source>
        <dbReference type="EMBL" id="VFJ12651.1"/>
    </source>
</evidence>
<reference evidence="1 2" key="1">
    <citation type="submission" date="2019-02" db="EMBL/GenBank/DDBJ databases">
        <authorList>
            <person name="Lehtovirta-Morley E L."/>
        </authorList>
    </citation>
    <scope>NUCLEOTIDE SEQUENCE [LARGE SCALE GENOMIC DNA]</scope>
    <source>
        <strain evidence="1">NFRAN1</strain>
    </source>
</reference>
<sequence length="46" mass="5421">MNNQSRTMPVCFTTEQVKLLEKYAKEKGMLNFSQAVEQIIMKNIRE</sequence>
<dbReference type="EMBL" id="LR216287">
    <property type="protein sequence ID" value="VFJ12651.1"/>
    <property type="molecule type" value="Genomic_DNA"/>
</dbReference>
<dbReference type="AlphaFoldDB" id="A0A484ICA5"/>
<dbReference type="Proteomes" id="UP000294299">
    <property type="component" value="Chromosome NFRAN"/>
</dbReference>
<evidence type="ECO:0000313" key="2">
    <source>
        <dbReference type="Proteomes" id="UP000294299"/>
    </source>
</evidence>
<proteinExistence type="predicted"/>
<organism evidence="1 2">
    <name type="scientific">Candidatus Nitrosocosmicus franklandianus</name>
    <dbReference type="NCBI Taxonomy" id="1798806"/>
    <lineage>
        <taxon>Archaea</taxon>
        <taxon>Nitrososphaerota</taxon>
        <taxon>Nitrososphaeria</taxon>
        <taxon>Nitrososphaerales</taxon>
        <taxon>Nitrososphaeraceae</taxon>
        <taxon>Candidatus Nitrosocosmicus</taxon>
    </lineage>
</organism>
<keyword evidence="2" id="KW-1185">Reference proteome</keyword>
<accession>A0A484ICA5</accession>
<protein>
    <submittedName>
        <fullName evidence="1">Uncharacterized protein</fullName>
    </submittedName>
</protein>
<gene>
    <name evidence="1" type="ORF">NFRAN_0330</name>
</gene>
<dbReference type="OrthoDB" id="7535at2157"/>
<dbReference type="RefSeq" id="WP_172602026.1">
    <property type="nucleotide sequence ID" value="NZ_LR216287.1"/>
</dbReference>
<dbReference type="GeneID" id="55648709"/>
<name>A0A484ICA5_9ARCH</name>